<evidence type="ECO:0000256" key="5">
    <source>
        <dbReference type="ARBA" id="ARBA00022840"/>
    </source>
</evidence>
<comment type="caution">
    <text evidence="11">The sequence shown here is derived from an EMBL/GenBank/DDBJ whole genome shotgun (WGS) entry which is preliminary data.</text>
</comment>
<dbReference type="RefSeq" id="WP_053223222.1">
    <property type="nucleotide sequence ID" value="NZ_JSVA01000008.1"/>
</dbReference>
<name>A0A0L8ALS8_9BACT</name>
<dbReference type="GO" id="GO:0005829">
    <property type="term" value="C:cytosol"/>
    <property type="evidence" value="ECO:0007669"/>
    <property type="project" value="TreeGrafter"/>
</dbReference>
<keyword evidence="5 9" id="KW-0067">ATP-binding</keyword>
<keyword evidence="8" id="KW-0061">Asparagine biosynthesis</keyword>
<dbReference type="CDD" id="cd01991">
    <property type="entry name" value="Asn_synthase_B_C"/>
    <property type="match status" value="1"/>
</dbReference>
<dbReference type="PROSITE" id="PS51278">
    <property type="entry name" value="GATASE_TYPE_2"/>
    <property type="match status" value="1"/>
</dbReference>
<dbReference type="InterPro" id="IPR014729">
    <property type="entry name" value="Rossmann-like_a/b/a_fold"/>
</dbReference>
<dbReference type="InterPro" id="IPR006426">
    <property type="entry name" value="Asn_synth_AEB"/>
</dbReference>
<dbReference type="InterPro" id="IPR051786">
    <property type="entry name" value="ASN_synthetase/amidase"/>
</dbReference>
<evidence type="ECO:0000256" key="8">
    <source>
        <dbReference type="PIRSR" id="PIRSR001589-1"/>
    </source>
</evidence>
<reference evidence="12" key="1">
    <citation type="submission" date="2014-11" db="EMBL/GenBank/DDBJ databases">
        <title>Genome sequencing of Roseivirga sp. D-25.</title>
        <authorList>
            <person name="Selvaratnam C."/>
            <person name="Thevarajoo S."/>
            <person name="Goh K.M."/>
            <person name="Eee R."/>
            <person name="Chan K.-G."/>
            <person name="Chong C.S."/>
        </authorList>
    </citation>
    <scope>NUCLEOTIDE SEQUENCE [LARGE SCALE GENOMIC DNA]</scope>
    <source>
        <strain evidence="12">D-25</strain>
    </source>
</reference>
<evidence type="ECO:0000256" key="7">
    <source>
        <dbReference type="ARBA" id="ARBA00048741"/>
    </source>
</evidence>
<evidence type="ECO:0000256" key="2">
    <source>
        <dbReference type="ARBA" id="ARBA00005752"/>
    </source>
</evidence>
<dbReference type="SUPFAM" id="SSF56235">
    <property type="entry name" value="N-terminal nucleophile aminohydrolases (Ntn hydrolases)"/>
    <property type="match status" value="1"/>
</dbReference>
<comment type="similarity">
    <text evidence="2">Belongs to the asparagine synthetase family.</text>
</comment>
<dbReference type="InterPro" id="IPR029055">
    <property type="entry name" value="Ntn_hydrolases_N"/>
</dbReference>
<keyword evidence="8" id="KW-0028">Amino-acid biosynthesis</keyword>
<protein>
    <recommendedName>
        <fullName evidence="3">asparagine synthase (glutamine-hydrolyzing)</fullName>
        <ecNumber evidence="3">6.3.5.4</ecNumber>
    </recommendedName>
</protein>
<proteinExistence type="inferred from homology"/>
<dbReference type="PANTHER" id="PTHR43284:SF1">
    <property type="entry name" value="ASPARAGINE SYNTHETASE"/>
    <property type="match status" value="1"/>
</dbReference>
<keyword evidence="6 8" id="KW-0315">Glutamine amidotransferase</keyword>
<dbReference type="Gene3D" id="3.60.20.10">
    <property type="entry name" value="Glutamine Phosphoribosylpyrophosphate, subunit 1, domain 1"/>
    <property type="match status" value="1"/>
</dbReference>
<feature type="active site" description="For GATase activity" evidence="8">
    <location>
        <position position="2"/>
    </location>
</feature>
<evidence type="ECO:0000259" key="10">
    <source>
        <dbReference type="PROSITE" id="PS51278"/>
    </source>
</evidence>
<feature type="domain" description="Glutamine amidotransferase type-2" evidence="10">
    <location>
        <begin position="2"/>
        <end position="210"/>
    </location>
</feature>
<dbReference type="GO" id="GO:0005524">
    <property type="term" value="F:ATP binding"/>
    <property type="evidence" value="ECO:0007669"/>
    <property type="project" value="UniProtKB-KW"/>
</dbReference>
<dbReference type="PIRSF" id="PIRSF001589">
    <property type="entry name" value="Asn_synthetase_glu-h"/>
    <property type="match status" value="1"/>
</dbReference>
<dbReference type="Proteomes" id="UP000036908">
    <property type="component" value="Unassembled WGS sequence"/>
</dbReference>
<evidence type="ECO:0000313" key="12">
    <source>
        <dbReference type="Proteomes" id="UP000036908"/>
    </source>
</evidence>
<evidence type="ECO:0000256" key="6">
    <source>
        <dbReference type="ARBA" id="ARBA00022962"/>
    </source>
</evidence>
<dbReference type="EC" id="6.3.5.4" evidence="3"/>
<dbReference type="SUPFAM" id="SSF52402">
    <property type="entry name" value="Adenine nucleotide alpha hydrolases-like"/>
    <property type="match status" value="1"/>
</dbReference>
<evidence type="ECO:0000313" key="11">
    <source>
        <dbReference type="EMBL" id="KOF03274.1"/>
    </source>
</evidence>
<dbReference type="EMBL" id="JSVA01000008">
    <property type="protein sequence ID" value="KOF03274.1"/>
    <property type="molecule type" value="Genomic_DNA"/>
</dbReference>
<dbReference type="NCBIfam" id="TIGR01536">
    <property type="entry name" value="asn_synth_AEB"/>
    <property type="match status" value="1"/>
</dbReference>
<dbReference type="InterPro" id="IPR017932">
    <property type="entry name" value="GATase_2_dom"/>
</dbReference>
<dbReference type="PANTHER" id="PTHR43284">
    <property type="entry name" value="ASPARAGINE SYNTHETASE (GLUTAMINE-HYDROLYZING)"/>
    <property type="match status" value="1"/>
</dbReference>
<comment type="catalytic activity">
    <reaction evidence="7">
        <text>L-aspartate + L-glutamine + ATP + H2O = L-asparagine + L-glutamate + AMP + diphosphate + H(+)</text>
        <dbReference type="Rhea" id="RHEA:12228"/>
        <dbReference type="ChEBI" id="CHEBI:15377"/>
        <dbReference type="ChEBI" id="CHEBI:15378"/>
        <dbReference type="ChEBI" id="CHEBI:29985"/>
        <dbReference type="ChEBI" id="CHEBI:29991"/>
        <dbReference type="ChEBI" id="CHEBI:30616"/>
        <dbReference type="ChEBI" id="CHEBI:33019"/>
        <dbReference type="ChEBI" id="CHEBI:58048"/>
        <dbReference type="ChEBI" id="CHEBI:58359"/>
        <dbReference type="ChEBI" id="CHEBI:456215"/>
        <dbReference type="EC" id="6.3.5.4"/>
    </reaction>
</comment>
<evidence type="ECO:0000256" key="1">
    <source>
        <dbReference type="ARBA" id="ARBA00005187"/>
    </source>
</evidence>
<dbReference type="AlphaFoldDB" id="A0A0L8ALS8"/>
<dbReference type="GO" id="GO:0006529">
    <property type="term" value="P:asparagine biosynthetic process"/>
    <property type="evidence" value="ECO:0007669"/>
    <property type="project" value="UniProtKB-KW"/>
</dbReference>
<sequence>MCGIAGFISEGKYNLRDLKRMLCIQSHRGPDYTGVWNSGEIFLGHNRLSIIDITTAGNQPMVFENGRYVLAFNGEIYNYKELRAQISKRYRFKSNSDTEVLLYMLIEYGVDALSMLDGMFSIAFWDNEKEELLMVRDRFGVKPLYYHLSDDGLILASEIKAIHEVINCRLPELSTWASYYTKGLYGTENDTFWKGIKTIKAGHYLLYSKGKCVEKEWYSFHERTMELMNSNQFINRSDQEHIDFYGELLERSINRRFRADVPVGFNLSGGLDSSVLLGSIHRLFKASNDIRAFTFFCNDDRFDELKWVREMNQNTNKPLYEVMLLAKDVPQLVDKVSYYQDEPYGGIPTLAYYLVFKQARERGTKVLLDGQGMDEQWAGYDYFHNSLGHVIQGSKSDPLKSALLSQEFKVNSSVPDYPKPFDSDLLNLQYRDLFFTKLPRALKFNDRISMANSTELREPFLNFEMVEYAFSLPVHLKVRDGHAKWGLRQIGLKLFENSIALAPKRAVQTPQVEWLKGDLKDFVMASIEGLLRKKPEWFDKPNVDVEVDAFMKGKYDNSFFIWQLINTNTLF</sequence>
<dbReference type="Gene3D" id="3.40.50.620">
    <property type="entry name" value="HUPs"/>
    <property type="match status" value="1"/>
</dbReference>
<evidence type="ECO:0000256" key="9">
    <source>
        <dbReference type="PIRSR" id="PIRSR001589-2"/>
    </source>
</evidence>
<dbReference type="OrthoDB" id="9763290at2"/>
<dbReference type="CDD" id="cd00712">
    <property type="entry name" value="AsnB"/>
    <property type="match status" value="1"/>
</dbReference>
<organism evidence="11 12">
    <name type="scientific">Roseivirga seohaensis subsp. aquiponti</name>
    <dbReference type="NCBI Taxonomy" id="1566026"/>
    <lineage>
        <taxon>Bacteria</taxon>
        <taxon>Pseudomonadati</taxon>
        <taxon>Bacteroidota</taxon>
        <taxon>Cytophagia</taxon>
        <taxon>Cytophagales</taxon>
        <taxon>Roseivirgaceae</taxon>
        <taxon>Roseivirga</taxon>
    </lineage>
</organism>
<feature type="binding site" evidence="9">
    <location>
        <position position="97"/>
    </location>
    <ligand>
        <name>L-glutamine</name>
        <dbReference type="ChEBI" id="CHEBI:58359"/>
    </ligand>
</feature>
<accession>A0A0L8ALS8</accession>
<gene>
    <name evidence="11" type="ORF">OB69_08235</name>
</gene>
<dbReference type="Pfam" id="PF00733">
    <property type="entry name" value="Asn_synthase"/>
    <property type="match status" value="1"/>
</dbReference>
<dbReference type="Pfam" id="PF13522">
    <property type="entry name" value="GATase_6"/>
    <property type="match status" value="1"/>
</dbReference>
<keyword evidence="12" id="KW-1185">Reference proteome</keyword>
<dbReference type="InterPro" id="IPR001962">
    <property type="entry name" value="Asn_synthase"/>
</dbReference>
<evidence type="ECO:0000256" key="3">
    <source>
        <dbReference type="ARBA" id="ARBA00012737"/>
    </source>
</evidence>
<comment type="pathway">
    <text evidence="1">Amino-acid biosynthesis; L-asparagine biosynthesis; L-asparagine from L-aspartate (L-Gln route): step 1/1.</text>
</comment>
<dbReference type="GO" id="GO:0004066">
    <property type="term" value="F:asparagine synthase (glutamine-hydrolyzing) activity"/>
    <property type="evidence" value="ECO:0007669"/>
    <property type="project" value="UniProtKB-EC"/>
</dbReference>
<evidence type="ECO:0000256" key="4">
    <source>
        <dbReference type="ARBA" id="ARBA00022741"/>
    </source>
</evidence>
<keyword evidence="4 9" id="KW-0547">Nucleotide-binding</keyword>
<dbReference type="PATRIC" id="fig|1566026.4.peg.3481"/>
<dbReference type="InterPro" id="IPR033738">
    <property type="entry name" value="AsnB_N"/>
</dbReference>